<protein>
    <submittedName>
        <fullName evidence="5">Amino acid/amide ABC transporter substrate-binding protein, HAAT family</fullName>
    </submittedName>
</protein>
<comment type="similarity">
    <text evidence="1">Belongs to the leucine-binding protein family.</text>
</comment>
<dbReference type="OrthoDB" id="7337537at2"/>
<evidence type="ECO:0000256" key="1">
    <source>
        <dbReference type="ARBA" id="ARBA00010062"/>
    </source>
</evidence>
<proteinExistence type="inferred from homology"/>
<reference evidence="6" key="1">
    <citation type="submission" date="2016-10" db="EMBL/GenBank/DDBJ databases">
        <authorList>
            <person name="Varghese N."/>
            <person name="Submissions S."/>
        </authorList>
    </citation>
    <scope>NUCLEOTIDE SEQUENCE [LARGE SCALE GENOMIC DNA]</scope>
    <source>
        <strain evidence="6">DSM 44718</strain>
    </source>
</reference>
<evidence type="ECO:0000256" key="2">
    <source>
        <dbReference type="ARBA" id="ARBA00022729"/>
    </source>
</evidence>
<dbReference type="EMBL" id="FNQB01000001">
    <property type="protein sequence ID" value="SDY81766.1"/>
    <property type="molecule type" value="Genomic_DNA"/>
</dbReference>
<dbReference type="PANTHER" id="PTHR30483">
    <property type="entry name" value="LEUCINE-SPECIFIC-BINDING PROTEIN"/>
    <property type="match status" value="1"/>
</dbReference>
<dbReference type="AlphaFoldDB" id="A0A1H3MYU1"/>
<dbReference type="InterPro" id="IPR028082">
    <property type="entry name" value="Peripla_BP_I"/>
</dbReference>
<accession>A0A1H3MYU1</accession>
<dbReference type="Proteomes" id="UP000199632">
    <property type="component" value="Unassembled WGS sequence"/>
</dbReference>
<dbReference type="Pfam" id="PF13458">
    <property type="entry name" value="Peripla_BP_6"/>
    <property type="match status" value="1"/>
</dbReference>
<name>A0A1H3MYU1_9ACTN</name>
<feature type="signal peptide" evidence="3">
    <location>
        <begin position="1"/>
        <end position="20"/>
    </location>
</feature>
<evidence type="ECO:0000313" key="5">
    <source>
        <dbReference type="EMBL" id="SDY81766.1"/>
    </source>
</evidence>
<feature type="chain" id="PRO_5011473350" evidence="3">
    <location>
        <begin position="21"/>
        <end position="400"/>
    </location>
</feature>
<gene>
    <name evidence="5" type="ORF">SAMN05421684_1707</name>
</gene>
<dbReference type="InterPro" id="IPR028081">
    <property type="entry name" value="Leu-bd"/>
</dbReference>
<feature type="domain" description="Leucine-binding protein" evidence="4">
    <location>
        <begin position="44"/>
        <end position="380"/>
    </location>
</feature>
<organism evidence="5 6">
    <name type="scientific">Asanoa ishikariensis</name>
    <dbReference type="NCBI Taxonomy" id="137265"/>
    <lineage>
        <taxon>Bacteria</taxon>
        <taxon>Bacillati</taxon>
        <taxon>Actinomycetota</taxon>
        <taxon>Actinomycetes</taxon>
        <taxon>Micromonosporales</taxon>
        <taxon>Micromonosporaceae</taxon>
        <taxon>Asanoa</taxon>
    </lineage>
</organism>
<keyword evidence="2 3" id="KW-0732">Signal</keyword>
<dbReference type="Gene3D" id="3.40.50.2300">
    <property type="match status" value="2"/>
</dbReference>
<dbReference type="SUPFAM" id="SSF53822">
    <property type="entry name" value="Periplasmic binding protein-like I"/>
    <property type="match status" value="1"/>
</dbReference>
<dbReference type="RefSeq" id="WP_090789020.1">
    <property type="nucleotide sequence ID" value="NZ_BOND01000028.1"/>
</dbReference>
<dbReference type="PANTHER" id="PTHR30483:SF38">
    <property type="entry name" value="BLR7848 PROTEIN"/>
    <property type="match status" value="1"/>
</dbReference>
<evidence type="ECO:0000256" key="3">
    <source>
        <dbReference type="SAM" id="SignalP"/>
    </source>
</evidence>
<evidence type="ECO:0000259" key="4">
    <source>
        <dbReference type="Pfam" id="PF13458"/>
    </source>
</evidence>
<sequence>MTSVNSLTRSLAVITATALAVTVAGCGGEDDAGVVASGGPIVVAADLELSGADAAAGQAFQRALELRVDQLNGSGLTGGRTVRLVVKDNRSDPGESLRNIQDFSADRAVNAIIMGACAPCAVNAARTLNDKAIPAISLAAASAVASPIAERRFMFKVGPNANDNAAALAAEVRRTPTLRKIGLLYTADGYGAEGVTALDRELGKVGLKLAAKTEVKPTEDNLDDPVEQLAAEAPDGILVWTGAEQATKASAAAAEAEYRGRLFLDAAAAGDLFLGGRDGTTPDGTTMVFTQTMVIDDVIATTPAKAARKQWFRDYTARWGSYHGIASFAADALQLVTDAAVRAGADPATPDRSAIRDQLEMSQMDGLSGPIRLTPDNHSGLMRQSLTMLVARGGRWRLAS</sequence>
<dbReference type="STRING" id="137265.SAMN05421684_1707"/>
<dbReference type="InterPro" id="IPR051010">
    <property type="entry name" value="BCAA_transport"/>
</dbReference>
<evidence type="ECO:0000313" key="6">
    <source>
        <dbReference type="Proteomes" id="UP000199632"/>
    </source>
</evidence>
<keyword evidence="6" id="KW-1185">Reference proteome</keyword>